<proteinExistence type="predicted"/>
<organism evidence="4 5">
    <name type="scientific">Cyprinus carpio</name>
    <name type="common">Common carp</name>
    <dbReference type="NCBI Taxonomy" id="7962"/>
    <lineage>
        <taxon>Eukaryota</taxon>
        <taxon>Metazoa</taxon>
        <taxon>Chordata</taxon>
        <taxon>Craniata</taxon>
        <taxon>Vertebrata</taxon>
        <taxon>Euteleostomi</taxon>
        <taxon>Actinopterygii</taxon>
        <taxon>Neopterygii</taxon>
        <taxon>Teleostei</taxon>
        <taxon>Ostariophysi</taxon>
        <taxon>Cypriniformes</taxon>
        <taxon>Cyprinidae</taxon>
        <taxon>Cyprininae</taxon>
        <taxon>Cyprinus</taxon>
    </lineage>
</organism>
<dbReference type="AlphaFoldDB" id="A0A8C1U2E5"/>
<dbReference type="Proteomes" id="UP000694700">
    <property type="component" value="Unplaced"/>
</dbReference>
<sequence length="358" mass="40258">MRCVSVTLLLCLATMLLAQFTCQISGMSNCPCLKTSNKVYRKEEMENYMTQKAGICHIDAILFKTVSGRFICADPIKPWVKRAMEYVDNKKKAAETTACPINPAPTFTKASTPDTASDWNGQDELRTTAPLLLEFINKSIARLLCTCLKTSEAVLHKEDIKSYKIHKADICHIDAIEFKTVSGLTFCSNPQKPWVKRAIEFVDKKWSALETTAHLLNSAPTSKTTLTLDKASNWNGQDELKTIGHLFCPCLKISETFLHKEEIHSYKIHKADVCHFDAIEFKTVSGHLICANPLMPWVKRAMEFVDKKKKAVQTIAHPINSAPTFTTASTLDTASDWNGQDELRTTEPELLEYVYICL</sequence>
<evidence type="ECO:0000313" key="5">
    <source>
        <dbReference type="Proteomes" id="UP000694700"/>
    </source>
</evidence>
<reference evidence="4" key="1">
    <citation type="submission" date="2025-08" db="UniProtKB">
        <authorList>
            <consortium name="Ensembl"/>
        </authorList>
    </citation>
    <scope>IDENTIFICATION</scope>
</reference>
<feature type="domain" description="Chemokine interleukin-8-like" evidence="3">
    <location>
        <begin position="245"/>
        <end position="305"/>
    </location>
</feature>
<dbReference type="InterPro" id="IPR001811">
    <property type="entry name" value="Chemokine_IL8-like_dom"/>
</dbReference>
<dbReference type="PANTHER" id="PTHR12015">
    <property type="entry name" value="SMALL INDUCIBLE CYTOKINE A"/>
    <property type="match status" value="1"/>
</dbReference>
<dbReference type="Pfam" id="PF00048">
    <property type="entry name" value="IL8"/>
    <property type="match status" value="3"/>
</dbReference>
<dbReference type="InterPro" id="IPR039809">
    <property type="entry name" value="Chemokine_b/g/d"/>
</dbReference>
<feature type="domain" description="Chemokine interleukin-8-like" evidence="3">
    <location>
        <begin position="27"/>
        <end position="87"/>
    </location>
</feature>
<accession>A0A8C1U2E5</accession>
<keyword evidence="2" id="KW-0732">Signal</keyword>
<dbReference type="GO" id="GO:0008009">
    <property type="term" value="F:chemokine activity"/>
    <property type="evidence" value="ECO:0007669"/>
    <property type="project" value="InterPro"/>
</dbReference>
<dbReference type="SMART" id="SM00199">
    <property type="entry name" value="SCY"/>
    <property type="match status" value="3"/>
</dbReference>
<dbReference type="Gene3D" id="2.40.50.40">
    <property type="match status" value="3"/>
</dbReference>
<dbReference type="PANTHER" id="PTHR12015:SF108">
    <property type="entry name" value="C-C MOTIF CHEMOKINE 20"/>
    <property type="match status" value="1"/>
</dbReference>
<dbReference type="SUPFAM" id="SSF54117">
    <property type="entry name" value="Interleukin 8-like chemokines"/>
    <property type="match status" value="3"/>
</dbReference>
<evidence type="ECO:0000313" key="4">
    <source>
        <dbReference type="Ensembl" id="ENSCCRP00015030960.1"/>
    </source>
</evidence>
<dbReference type="GO" id="GO:0005615">
    <property type="term" value="C:extracellular space"/>
    <property type="evidence" value="ECO:0007669"/>
    <property type="project" value="UniProtKB-KW"/>
</dbReference>
<evidence type="ECO:0000259" key="3">
    <source>
        <dbReference type="SMART" id="SM00199"/>
    </source>
</evidence>
<feature type="signal peptide" evidence="2">
    <location>
        <begin position="1"/>
        <end position="18"/>
    </location>
</feature>
<dbReference type="InterPro" id="IPR036048">
    <property type="entry name" value="Interleukin_8-like_sf"/>
</dbReference>
<dbReference type="Ensembl" id="ENSCCRT00015032051.1">
    <property type="protein sequence ID" value="ENSCCRP00015030960.1"/>
    <property type="gene ID" value="ENSCCRG00015013004.1"/>
</dbReference>
<name>A0A8C1U2E5_CYPCA</name>
<keyword evidence="1" id="KW-0202">Cytokine</keyword>
<evidence type="ECO:0000256" key="2">
    <source>
        <dbReference type="SAM" id="SignalP"/>
    </source>
</evidence>
<evidence type="ECO:0000256" key="1">
    <source>
        <dbReference type="ARBA" id="ARBA00022514"/>
    </source>
</evidence>
<protein>
    <recommendedName>
        <fullName evidence="3">Chemokine interleukin-8-like domain-containing protein</fullName>
    </recommendedName>
</protein>
<feature type="domain" description="Chemokine interleukin-8-like" evidence="3">
    <location>
        <begin position="142"/>
        <end position="202"/>
    </location>
</feature>
<dbReference type="GO" id="GO:0006955">
    <property type="term" value="P:immune response"/>
    <property type="evidence" value="ECO:0007669"/>
    <property type="project" value="InterPro"/>
</dbReference>
<feature type="chain" id="PRO_5034983280" description="Chemokine interleukin-8-like domain-containing protein" evidence="2">
    <location>
        <begin position="19"/>
        <end position="358"/>
    </location>
</feature>